<feature type="transmembrane region" description="Helical" evidence="1">
    <location>
        <begin position="45"/>
        <end position="63"/>
    </location>
</feature>
<evidence type="ECO:0000313" key="3">
    <source>
        <dbReference type="Proteomes" id="UP000282388"/>
    </source>
</evidence>
<keyword evidence="1" id="KW-0472">Membrane</keyword>
<dbReference type="RefSeq" id="WP_120401677.1">
    <property type="nucleotide sequence ID" value="NZ_RAXV01000006.1"/>
</dbReference>
<keyword evidence="1" id="KW-0812">Transmembrane</keyword>
<accession>A0A3A8EDP9</accession>
<dbReference type="Proteomes" id="UP000282388">
    <property type="component" value="Unassembled WGS sequence"/>
</dbReference>
<keyword evidence="1" id="KW-1133">Transmembrane helix</keyword>
<dbReference type="EMBL" id="RAXV01000006">
    <property type="protein sequence ID" value="RKG33017.1"/>
    <property type="molecule type" value="Genomic_DNA"/>
</dbReference>
<keyword evidence="3" id="KW-1185">Reference proteome</keyword>
<proteinExistence type="predicted"/>
<protein>
    <submittedName>
        <fullName evidence="2">Uncharacterized protein</fullName>
    </submittedName>
</protein>
<evidence type="ECO:0000313" key="2">
    <source>
        <dbReference type="EMBL" id="RKG33017.1"/>
    </source>
</evidence>
<organism evidence="2 3">
    <name type="scientific">Acinetobacter tianfuensis</name>
    <dbReference type="NCBI Taxonomy" id="2419603"/>
    <lineage>
        <taxon>Bacteria</taxon>
        <taxon>Pseudomonadati</taxon>
        <taxon>Pseudomonadota</taxon>
        <taxon>Gammaproteobacteria</taxon>
        <taxon>Moraxellales</taxon>
        <taxon>Moraxellaceae</taxon>
        <taxon>Acinetobacter</taxon>
    </lineage>
</organism>
<sequence>MIEKIKKWWNGEWVTYGGSDAFGIGLDRHWTSRFAHSLLGYLKKHQAWIIPTFITVAVSIYLAK</sequence>
<reference evidence="2 3" key="1">
    <citation type="submission" date="2018-09" db="EMBL/GenBank/DDBJ databases">
        <title>The draft genome of Acinetobacter spp. strains.</title>
        <authorList>
            <person name="Qin J."/>
            <person name="Feng Y."/>
            <person name="Zong Z."/>
        </authorList>
    </citation>
    <scope>NUCLEOTIDE SEQUENCE [LARGE SCALE GENOMIC DNA]</scope>
    <source>
        <strain evidence="2 3">WCHAc060012</strain>
    </source>
</reference>
<comment type="caution">
    <text evidence="2">The sequence shown here is derived from an EMBL/GenBank/DDBJ whole genome shotgun (WGS) entry which is preliminary data.</text>
</comment>
<name>A0A3A8EDP9_9GAMM</name>
<evidence type="ECO:0000256" key="1">
    <source>
        <dbReference type="SAM" id="Phobius"/>
    </source>
</evidence>
<dbReference type="AlphaFoldDB" id="A0A3A8EDP9"/>
<gene>
    <name evidence="2" type="ORF">D7V32_04265</name>
</gene>